<feature type="compositionally biased region" description="Basic and acidic residues" evidence="2">
    <location>
        <begin position="156"/>
        <end position="165"/>
    </location>
</feature>
<keyword evidence="1" id="KW-0175">Coiled coil</keyword>
<evidence type="ECO:0000313" key="4">
    <source>
        <dbReference type="Proteomes" id="UP001152795"/>
    </source>
</evidence>
<dbReference type="AlphaFoldDB" id="A0A6S7HXQ4"/>
<feature type="region of interest" description="Disordered" evidence="2">
    <location>
        <begin position="86"/>
        <end position="193"/>
    </location>
</feature>
<evidence type="ECO:0000256" key="2">
    <source>
        <dbReference type="SAM" id="MobiDB-lite"/>
    </source>
</evidence>
<feature type="coiled-coil region" evidence="1">
    <location>
        <begin position="965"/>
        <end position="1006"/>
    </location>
</feature>
<organism evidence="3 4">
    <name type="scientific">Paramuricea clavata</name>
    <name type="common">Red gorgonian</name>
    <name type="synonym">Violescent sea-whip</name>
    <dbReference type="NCBI Taxonomy" id="317549"/>
    <lineage>
        <taxon>Eukaryota</taxon>
        <taxon>Metazoa</taxon>
        <taxon>Cnidaria</taxon>
        <taxon>Anthozoa</taxon>
        <taxon>Octocorallia</taxon>
        <taxon>Malacalcyonacea</taxon>
        <taxon>Plexauridae</taxon>
        <taxon>Paramuricea</taxon>
    </lineage>
</organism>
<feature type="coiled-coil region" evidence="1">
    <location>
        <begin position="233"/>
        <end position="302"/>
    </location>
</feature>
<feature type="region of interest" description="Disordered" evidence="2">
    <location>
        <begin position="1"/>
        <end position="65"/>
    </location>
</feature>
<feature type="compositionally biased region" description="Low complexity" evidence="2">
    <location>
        <begin position="166"/>
        <end position="190"/>
    </location>
</feature>
<proteinExistence type="predicted"/>
<feature type="coiled-coil region" evidence="1">
    <location>
        <begin position="423"/>
        <end position="513"/>
    </location>
</feature>
<name>A0A6S7HXQ4_PARCT</name>
<feature type="compositionally biased region" description="Basic residues" evidence="2">
    <location>
        <begin position="136"/>
        <end position="148"/>
    </location>
</feature>
<accession>A0A6S7HXQ4</accession>
<comment type="caution">
    <text evidence="3">The sequence shown here is derived from an EMBL/GenBank/DDBJ whole genome shotgun (WGS) entry which is preliminary data.</text>
</comment>
<feature type="compositionally biased region" description="Acidic residues" evidence="2">
    <location>
        <begin position="86"/>
        <end position="96"/>
    </location>
</feature>
<evidence type="ECO:0000256" key="1">
    <source>
        <dbReference type="SAM" id="Coils"/>
    </source>
</evidence>
<gene>
    <name evidence="3" type="ORF">PACLA_8A038963</name>
</gene>
<evidence type="ECO:0000313" key="3">
    <source>
        <dbReference type="EMBL" id="CAB4008883.1"/>
    </source>
</evidence>
<reference evidence="3" key="1">
    <citation type="submission" date="2020-04" db="EMBL/GenBank/DDBJ databases">
        <authorList>
            <person name="Alioto T."/>
            <person name="Alioto T."/>
            <person name="Gomez Garrido J."/>
        </authorList>
    </citation>
    <scope>NUCLEOTIDE SEQUENCE</scope>
    <source>
        <strain evidence="3">A484AB</strain>
    </source>
</reference>
<protein>
    <submittedName>
        <fullName evidence="3">Uncharacterized protein</fullName>
    </submittedName>
</protein>
<dbReference type="OrthoDB" id="10673493at2759"/>
<feature type="compositionally biased region" description="Polar residues" evidence="2">
    <location>
        <begin position="11"/>
        <end position="34"/>
    </location>
</feature>
<keyword evidence="4" id="KW-1185">Reference proteome</keyword>
<dbReference type="Proteomes" id="UP001152795">
    <property type="component" value="Unassembled WGS sequence"/>
</dbReference>
<sequence length="1068" mass="121564">MANSPPLVLKISSNLEIPQSNRKNFPTENESNSMTKRRDGKQLESVSKNDPATETPGKDIQGQDEECLKAEKLLKALLSINMAEINESDTNAEGDPDWVPAEKVSERSVSSEPKVEYSESNSNDSTDYPIISEAKTKRRRRRRTRKRKVIEEEDTNEHSTTDPEVKSTTSVSKSPSSTTCSSSAESVEVAQGTGEELSVKFIEGSDSAISQDETYQDLITEDFVLDFEQRVIKENLFIEHEKLAKEVAAFELELNAQLEKTEVMEESLKQLKTNNEALQCEKTRLLDEIKTKEEEIGSLKEQTTSLKMICDEFSQKKKREAKTSYIDLDNLKSQLLTKEDEFEFAKRKHENEYNELAKIHGMFLAEVLTEAQEINATAYTALRSSAKTKPVNRKTNNVLHLLKQLKRDILALSDKSGVLEITVKQLRDEVESQDKTLTKVTSEKKLLKEQVLEAKEQNKTLVKEKAKLERDKETLKAEAARAKNMSQTCKARLEELKANARSAKREKEVVLREKQDIEMGLKNLGIDYKALLLNETNEVVQKIEQQSLENSSTNLTEVTECQDPKQIKATKENESSEEVREFDTAVHAKPNGETNEQSCKLKDILTRITKDGFCLKRTTEFIAQGYLNVELLTKSLYCRCGCYKNEATQKQFLEHFPSLARRIESLGKCQMENRMAKDLGKELHQVRSENNLLKQERSKHEKSLENYKELVRGYSHIVHELEERVVGVREMKCINRELEKYSVLLEQQKEGVAIQLLGVNIIHAMFQRLKRFAGNFMNTDLSAPSNEPMEYTSLKSLEQTNKFLKEKLAYSEYNINLLKATLERKRTETAEVQIQIEEALFAGNEQRPVLESPEQKTYKRARGNGILGFMKRKSENDSSRENFGSKSALLSEKQLAVVIDLVQCKEQLVVGIQESIDLEQGLERLGKASREYMDTLQGKDSRFDEKKIANASVADLERLKCLKEKERVENEFSFKEAQIRLLEKQIALLKSERKACLKALRRYEEEMKAFAPSSIVSALAKLLSSYRTLDERKPNGSVANGIKDCNNRGKSNILCHGSIKGTVSGSNV</sequence>
<feature type="coiled-coil region" evidence="1">
    <location>
        <begin position="676"/>
        <end position="724"/>
    </location>
</feature>
<dbReference type="EMBL" id="CACRXK020006261">
    <property type="protein sequence ID" value="CAB4008883.1"/>
    <property type="molecule type" value="Genomic_DNA"/>
</dbReference>